<sequence>MKLKLDINTNWSNLPWQQIYNKINLVQRQIYKSAQYCNFNIMNKYQKYLCNCNEVKILAIECTIKNIQNYYKYTSNEIYFINDKDKFKFFKYLFTEYIINDLTTFILEKVKQYILYLCIEPEWKSKHILSQISISKLDISNIIHSHQYNILKKNIFYTNKYYCYEVNMLYKMNDKYTNLIQHIKYIQKHLTYKGYLCYWINNKFYYTNVLKNIKDSIKIPLLNLILNINSNILTWYKIYTNNLDKTQNILSINKYKYNNLVYMNCIHNIKWAISFKYQYHYLRKNISFKFYDVINKIIDCIKNIYNYSIFIYKDTIKQIYAITNNIIYYWCRKKYKKNIFYRYTYIHNKFLNQFFYQSKFNSSYFIYKTF</sequence>
<keyword evidence="1" id="KW-0934">Plastid</keyword>
<geneLocation type="plastid" evidence="1"/>
<accession>A0A4D6WMH5</accession>
<dbReference type="EMBL" id="MK814616">
    <property type="protein sequence ID" value="QCI04939.1"/>
    <property type="molecule type" value="Genomic_DNA"/>
</dbReference>
<organism evidence="1">
    <name type="scientific">Callithamnion tetricum</name>
    <dbReference type="NCBI Taxonomy" id="193179"/>
    <lineage>
        <taxon>Eukaryota</taxon>
        <taxon>Rhodophyta</taxon>
        <taxon>Florideophyceae</taxon>
        <taxon>Rhodymeniophycidae</taxon>
        <taxon>Ceramiales</taxon>
        <taxon>Callithamniaceae</taxon>
        <taxon>Callithamnion</taxon>
    </lineage>
</organism>
<dbReference type="AlphaFoldDB" id="A0A4D6WMH5"/>
<protein>
    <recommendedName>
        <fullName evidence="2">Reverse transcriptase N-terminal domain-containing protein</fullName>
    </recommendedName>
</protein>
<evidence type="ECO:0008006" key="2">
    <source>
        <dbReference type="Google" id="ProtNLM"/>
    </source>
</evidence>
<reference evidence="1" key="1">
    <citation type="journal article" date="2019" name="Mol. Phylogenet. Evol.">
        <title>Morphological evolution and classification of the red algal order Ceramiales inferred using plastid phylogenomics.</title>
        <authorList>
            <person name="Diaz-Tapia P."/>
            <person name="Pasella M.M."/>
            <person name="Verbruggen H."/>
            <person name="Maggs C.A."/>
        </authorList>
    </citation>
    <scope>NUCLEOTIDE SEQUENCE</scope>
    <source>
        <strain evidence="1">PD2927</strain>
    </source>
</reference>
<name>A0A4D6WMH5_9FLOR</name>
<gene>
    <name evidence="1" type="primary">orf370</name>
</gene>
<proteinExistence type="predicted"/>
<evidence type="ECO:0000313" key="1">
    <source>
        <dbReference type="EMBL" id="QCI04939.1"/>
    </source>
</evidence>
<reference evidence="1" key="2">
    <citation type="submission" date="2019-04" db="EMBL/GenBank/DDBJ databases">
        <authorList>
            <person name="Pasella M."/>
        </authorList>
    </citation>
    <scope>NUCLEOTIDE SEQUENCE</scope>
    <source>
        <strain evidence="1">PD2927</strain>
    </source>
</reference>